<dbReference type="STRING" id="717774.Marme_0203"/>
<accession>F2JWB9</accession>
<dbReference type="EMBL" id="CP002583">
    <property type="protein sequence ID" value="ADZ89507.1"/>
    <property type="molecule type" value="Genomic_DNA"/>
</dbReference>
<dbReference type="InterPro" id="IPR011664">
    <property type="entry name" value="Abi_system_AbiD/AbiF-like"/>
</dbReference>
<sequence>MKYEKPWLSYEQQLDKLISNGLIVDSRSHALSSLERIGYYRLSGYWYPFRERSELCCAYSPTIKNPNKKQKRETKLVFDNFMRGARFESAVNLYIFDKKLRLLVLDALERIEIALRVDISHLLGQLSPFAYLEPDYFKDIFSKRLNPKTGVIPQHQWLQNHAQLISRSREEFILHAKEKYGLPVPIWVACEVWDFGTLSRLFKGMLPEQQTVIARKYDIEKGETLESWLRCLNYLRNVCAHHSRLWNRNMIEQPKQEGLKDIKYIHKRLSSHSVARPFLQFCLVQHLLSKINPNSTWWNRLLDLLDVFPCLNEQGITLETMGVIEGYKDWNWQ</sequence>
<dbReference type="Pfam" id="PF07751">
    <property type="entry name" value="Abi_2"/>
    <property type="match status" value="1"/>
</dbReference>
<evidence type="ECO:0000313" key="2">
    <source>
        <dbReference type="Proteomes" id="UP000001062"/>
    </source>
</evidence>
<protein>
    <submittedName>
        <fullName evidence="1">Abi family protein</fullName>
    </submittedName>
</protein>
<dbReference type="KEGG" id="mme:Marme_0203"/>
<evidence type="ECO:0000313" key="1">
    <source>
        <dbReference type="EMBL" id="ADZ89507.1"/>
    </source>
</evidence>
<dbReference type="RefSeq" id="WP_013659414.1">
    <property type="nucleotide sequence ID" value="NC_015276.1"/>
</dbReference>
<dbReference type="PATRIC" id="fig|717774.3.peg.206"/>
<dbReference type="PIRSF" id="PIRSF034934">
    <property type="entry name" value="AbiF_AbiD"/>
    <property type="match status" value="1"/>
</dbReference>
<organism evidence="1 2">
    <name type="scientific">Marinomonas mediterranea (strain ATCC 700492 / JCM 21426 / NBRC 103028 / MMB-1)</name>
    <dbReference type="NCBI Taxonomy" id="717774"/>
    <lineage>
        <taxon>Bacteria</taxon>
        <taxon>Pseudomonadati</taxon>
        <taxon>Pseudomonadota</taxon>
        <taxon>Gammaproteobacteria</taxon>
        <taxon>Oceanospirillales</taxon>
        <taxon>Oceanospirillaceae</taxon>
        <taxon>Marinomonas</taxon>
    </lineage>
</organism>
<reference evidence="1 2" key="1">
    <citation type="journal article" date="2012" name="Stand. Genomic Sci.">
        <title>Complete genome sequence of the melanogenic marine bacterium Marinomonas mediterranea type strain (MMB-1(T)).</title>
        <authorList>
            <person name="Lucas-Elio P."/>
            <person name="Goodwin L."/>
            <person name="Woyke T."/>
            <person name="Pitluck S."/>
            <person name="Nolan M."/>
            <person name="Kyrpides N.C."/>
            <person name="Detter J.C."/>
            <person name="Copeland A."/>
            <person name="Teshima H."/>
            <person name="Bruce D."/>
            <person name="Detter C."/>
            <person name="Tapia R."/>
            <person name="Han S."/>
            <person name="Land M.L."/>
            <person name="Ivanova N."/>
            <person name="Mikhailova N."/>
            <person name="Johnston A.W."/>
            <person name="Sanchez-Amat A."/>
        </authorList>
    </citation>
    <scope>NUCLEOTIDE SEQUENCE [LARGE SCALE GENOMIC DNA]</scope>
    <source>
        <strain evidence="2">ATCC 700492 / JCM 21426 / NBRC 103028 / MMB-1</strain>
    </source>
</reference>
<name>F2JWB9_MARM1</name>
<dbReference type="InterPro" id="IPR017034">
    <property type="entry name" value="Abi_system_AbiD/AbiF"/>
</dbReference>
<dbReference type="HOGENOM" id="CLU_044962_2_2_6"/>
<keyword evidence="2" id="KW-1185">Reference proteome</keyword>
<dbReference type="AlphaFoldDB" id="F2JWB9"/>
<gene>
    <name evidence="1" type="ordered locus">Marme_0203</name>
</gene>
<dbReference type="Proteomes" id="UP000001062">
    <property type="component" value="Chromosome"/>
</dbReference>
<dbReference type="eggNOG" id="COG4823">
    <property type="taxonomic scope" value="Bacteria"/>
</dbReference>
<proteinExistence type="predicted"/>
<dbReference type="OrthoDB" id="5363652at2"/>